<protein>
    <submittedName>
        <fullName evidence="2">Uncharacterized protein</fullName>
    </submittedName>
</protein>
<gene>
    <name evidence="2" type="ORF">OBBRIDRAFT_839735</name>
</gene>
<dbReference type="Proteomes" id="UP000250043">
    <property type="component" value="Unassembled WGS sequence"/>
</dbReference>
<proteinExistence type="predicted"/>
<accession>A0A8E2AH44</accession>
<sequence>MPKAPKTTAPSWLGASPRHYRHIAPATTPAGTTPTLDAFWWKGEVSKVHIGPSPKRARHSEKSSKKVKFYEVAEDSQAPRSEQGPVLPPLPTVPGWTHPGTHKAEGQVQMQAGHSGYSSTPNYAVTGIELVDPSHWSKATGDFSFSGPPYVHAGTKTGPLQRIAPSPSGTTSTHTLGFSGIKIREDAHNESIDLARGEPSLRMPNVVPNASSSTGSGWRMTYAPYPAPEATTSYDRASASEGLSSESRAMQPFDWMHDASNIVQYTECTEQRIAGDDPARSQGQMLMNPEQFIDWLQVGVGRLPDGTGNESNPMDNTYRAEGQVFQMTAIPATPVSQPYIFDAHAYDKLPAIQQAQHPEQTCWACRTSGSVCDGGLGVRCG</sequence>
<keyword evidence="3" id="KW-1185">Reference proteome</keyword>
<dbReference type="AlphaFoldDB" id="A0A8E2AH44"/>
<evidence type="ECO:0000313" key="2">
    <source>
        <dbReference type="EMBL" id="OCH84378.1"/>
    </source>
</evidence>
<feature type="compositionally biased region" description="Basic and acidic residues" evidence="1">
    <location>
        <begin position="60"/>
        <end position="71"/>
    </location>
</feature>
<name>A0A8E2AH44_9APHY</name>
<dbReference type="EMBL" id="KV722680">
    <property type="protein sequence ID" value="OCH84378.1"/>
    <property type="molecule type" value="Genomic_DNA"/>
</dbReference>
<feature type="region of interest" description="Disordered" evidence="1">
    <location>
        <begin position="50"/>
        <end position="88"/>
    </location>
</feature>
<evidence type="ECO:0000313" key="3">
    <source>
        <dbReference type="Proteomes" id="UP000250043"/>
    </source>
</evidence>
<evidence type="ECO:0000256" key="1">
    <source>
        <dbReference type="SAM" id="MobiDB-lite"/>
    </source>
</evidence>
<organism evidence="2 3">
    <name type="scientific">Obba rivulosa</name>
    <dbReference type="NCBI Taxonomy" id="1052685"/>
    <lineage>
        <taxon>Eukaryota</taxon>
        <taxon>Fungi</taxon>
        <taxon>Dikarya</taxon>
        <taxon>Basidiomycota</taxon>
        <taxon>Agaricomycotina</taxon>
        <taxon>Agaricomycetes</taxon>
        <taxon>Polyporales</taxon>
        <taxon>Gelatoporiaceae</taxon>
        <taxon>Obba</taxon>
    </lineage>
</organism>
<reference evidence="2 3" key="1">
    <citation type="submission" date="2016-07" db="EMBL/GenBank/DDBJ databases">
        <title>Draft genome of the white-rot fungus Obba rivulosa 3A-2.</title>
        <authorList>
            <consortium name="DOE Joint Genome Institute"/>
            <person name="Miettinen O."/>
            <person name="Riley R."/>
            <person name="Acob R."/>
            <person name="Barry K."/>
            <person name="Cullen D."/>
            <person name="De Vries R."/>
            <person name="Hainaut M."/>
            <person name="Hatakka A."/>
            <person name="Henrissat B."/>
            <person name="Hilden K."/>
            <person name="Kuo R."/>
            <person name="Labutti K."/>
            <person name="Lipzen A."/>
            <person name="Makela M.R."/>
            <person name="Sandor L."/>
            <person name="Spatafora J.W."/>
            <person name="Grigoriev I.V."/>
            <person name="Hibbett D.S."/>
        </authorList>
    </citation>
    <scope>NUCLEOTIDE SEQUENCE [LARGE SCALE GENOMIC DNA]</scope>
    <source>
        <strain evidence="2 3">3A-2</strain>
    </source>
</reference>